<dbReference type="AlphaFoldDB" id="A0A5B2TUQ8"/>
<gene>
    <name evidence="1" type="ORF">F0361_01250</name>
</gene>
<evidence type="ECO:0000313" key="1">
    <source>
        <dbReference type="EMBL" id="KAA2218276.1"/>
    </source>
</evidence>
<dbReference type="Pfam" id="PF07799">
    <property type="entry name" value="DUF1643"/>
    <property type="match status" value="1"/>
</dbReference>
<accession>A0A5B2TUQ8</accession>
<proteinExistence type="predicted"/>
<protein>
    <submittedName>
        <fullName evidence="1">DUF1643 domain-containing protein</fullName>
    </submittedName>
</protein>
<comment type="caution">
    <text evidence="1">The sequence shown here is derived from an EMBL/GenBank/DDBJ whole genome shotgun (WGS) entry which is preliminary data.</text>
</comment>
<organism evidence="1 2">
    <name type="scientific">Maribacter flavus</name>
    <dbReference type="NCBI Taxonomy" id="1658664"/>
    <lineage>
        <taxon>Bacteria</taxon>
        <taxon>Pseudomonadati</taxon>
        <taxon>Bacteroidota</taxon>
        <taxon>Flavobacteriia</taxon>
        <taxon>Flavobacteriales</taxon>
        <taxon>Flavobacteriaceae</taxon>
        <taxon>Maribacter</taxon>
    </lineage>
</organism>
<dbReference type="EMBL" id="VUOE01000001">
    <property type="protein sequence ID" value="KAA2218276.1"/>
    <property type="molecule type" value="Genomic_DNA"/>
</dbReference>
<sequence>MLDIKTPSGALFSRDKKYRYALWRVWDTEAPSVMFIGLNPSTANENENDPTIRKVIKYAKDWGFGGVIMCNLFTYVSAYPEDLIHCKDSLEENIKVLNSAEWYCSHVVFAWGNFKIAEERAKKMKELFPHAMCLVKNKNGSPRHPLYVKSKIKLIPYSR</sequence>
<dbReference type="RefSeq" id="WP_154916896.1">
    <property type="nucleotide sequence ID" value="NZ_VUOE01000001.1"/>
</dbReference>
<name>A0A5B2TUQ8_9FLAO</name>
<dbReference type="Proteomes" id="UP000323188">
    <property type="component" value="Unassembled WGS sequence"/>
</dbReference>
<evidence type="ECO:0000313" key="2">
    <source>
        <dbReference type="Proteomes" id="UP000323188"/>
    </source>
</evidence>
<dbReference type="InterPro" id="IPR012441">
    <property type="entry name" value="DUF1643"/>
</dbReference>
<reference evidence="1 2" key="1">
    <citation type="submission" date="2019-09" db="EMBL/GenBank/DDBJ databases">
        <authorList>
            <person name="Khan S.A."/>
            <person name="Jeon C.O."/>
            <person name="Chun B.H."/>
            <person name="Jeong S.E."/>
        </authorList>
    </citation>
    <scope>NUCLEOTIDE SEQUENCE [LARGE SCALE GENOMIC DNA]</scope>
    <source>
        <strain evidence="1 2">KCTC 42508</strain>
    </source>
</reference>